<dbReference type="FunFam" id="3.30.160.60:FF:000245">
    <property type="entry name" value="zinc finger protein Gfi-1"/>
    <property type="match status" value="1"/>
</dbReference>
<reference evidence="9" key="4">
    <citation type="submission" date="2025-09" db="UniProtKB">
        <authorList>
            <consortium name="Ensembl"/>
        </authorList>
    </citation>
    <scope>IDENTIFICATION</scope>
</reference>
<evidence type="ECO:0000313" key="10">
    <source>
        <dbReference type="Proteomes" id="UP000018467"/>
    </source>
</evidence>
<dbReference type="Pfam" id="PF00096">
    <property type="entry name" value="zf-C2H2"/>
    <property type="match status" value="3"/>
</dbReference>
<dbReference type="HOGENOM" id="CLU_002678_94_9_1"/>
<evidence type="ECO:0000256" key="1">
    <source>
        <dbReference type="ARBA" id="ARBA00022723"/>
    </source>
</evidence>
<feature type="domain" description="C2H2-type" evidence="8">
    <location>
        <begin position="119"/>
        <end position="144"/>
    </location>
</feature>
<keyword evidence="1" id="KW-0479">Metal-binding</keyword>
<dbReference type="PROSITE" id="PS50157">
    <property type="entry name" value="ZINC_FINGER_C2H2_2"/>
    <property type="match status" value="3"/>
</dbReference>
<feature type="region of interest" description="Disordered" evidence="7">
    <location>
        <begin position="1"/>
        <end position="22"/>
    </location>
</feature>
<organism evidence="9 10">
    <name type="scientific">Astyanax mexicanus</name>
    <name type="common">Blind cave fish</name>
    <name type="synonym">Astyanax fasciatus mexicanus</name>
    <dbReference type="NCBI Taxonomy" id="7994"/>
    <lineage>
        <taxon>Eukaryota</taxon>
        <taxon>Metazoa</taxon>
        <taxon>Chordata</taxon>
        <taxon>Craniata</taxon>
        <taxon>Vertebrata</taxon>
        <taxon>Euteleostomi</taxon>
        <taxon>Actinopterygii</taxon>
        <taxon>Neopterygii</taxon>
        <taxon>Teleostei</taxon>
        <taxon>Ostariophysi</taxon>
        <taxon>Characiformes</taxon>
        <taxon>Characoidei</taxon>
        <taxon>Acestrorhamphidae</taxon>
        <taxon>Acestrorhamphinae</taxon>
        <taxon>Astyanax</taxon>
    </lineage>
</organism>
<feature type="region of interest" description="Disordered" evidence="7">
    <location>
        <begin position="37"/>
        <end position="68"/>
    </location>
</feature>
<keyword evidence="10" id="KW-1185">Reference proteome</keyword>
<feature type="region of interest" description="Disordered" evidence="7">
    <location>
        <begin position="212"/>
        <end position="311"/>
    </location>
</feature>
<keyword evidence="5" id="KW-0539">Nucleus</keyword>
<dbReference type="InterPro" id="IPR036236">
    <property type="entry name" value="Znf_C2H2_sf"/>
</dbReference>
<dbReference type="InterPro" id="IPR013087">
    <property type="entry name" value="Znf_C2H2_type"/>
</dbReference>
<reference evidence="10" key="1">
    <citation type="submission" date="2013-03" db="EMBL/GenBank/DDBJ databases">
        <authorList>
            <person name="Jeffery W."/>
            <person name="Warren W."/>
            <person name="Wilson R.K."/>
        </authorList>
    </citation>
    <scope>NUCLEOTIDE SEQUENCE</scope>
    <source>
        <strain evidence="10">female</strain>
    </source>
</reference>
<evidence type="ECO:0000256" key="7">
    <source>
        <dbReference type="SAM" id="MobiDB-lite"/>
    </source>
</evidence>
<dbReference type="PANTHER" id="PTHR24388">
    <property type="entry name" value="ZINC FINGER PROTEIN"/>
    <property type="match status" value="1"/>
</dbReference>
<feature type="compositionally biased region" description="Basic and acidic residues" evidence="7">
    <location>
        <begin position="212"/>
        <end position="255"/>
    </location>
</feature>
<dbReference type="SMART" id="SM00355">
    <property type="entry name" value="ZnF_C2H2"/>
    <property type="match status" value="3"/>
</dbReference>
<dbReference type="eggNOG" id="KOG1721">
    <property type="taxonomic scope" value="Eukaryota"/>
</dbReference>
<feature type="compositionally biased region" description="Basic residues" evidence="7">
    <location>
        <begin position="1"/>
        <end position="14"/>
    </location>
</feature>
<evidence type="ECO:0000259" key="8">
    <source>
        <dbReference type="PROSITE" id="PS50157"/>
    </source>
</evidence>
<feature type="domain" description="C2H2-type" evidence="8">
    <location>
        <begin position="168"/>
        <end position="195"/>
    </location>
</feature>
<dbReference type="Proteomes" id="UP000018467">
    <property type="component" value="Unassembled WGS sequence"/>
</dbReference>
<dbReference type="GO" id="GO:0000981">
    <property type="term" value="F:DNA-binding transcription factor activity, RNA polymerase II-specific"/>
    <property type="evidence" value="ECO:0007669"/>
    <property type="project" value="TreeGrafter"/>
</dbReference>
<proteinExistence type="predicted"/>
<dbReference type="Gene3D" id="3.30.160.60">
    <property type="entry name" value="Classic Zinc Finger"/>
    <property type="match status" value="2"/>
</dbReference>
<evidence type="ECO:0000256" key="3">
    <source>
        <dbReference type="ARBA" id="ARBA00022771"/>
    </source>
</evidence>
<dbReference type="GO" id="GO:0008270">
    <property type="term" value="F:zinc ion binding"/>
    <property type="evidence" value="ECO:0007669"/>
    <property type="project" value="UniProtKB-KW"/>
</dbReference>
<dbReference type="Ensembl" id="ENSAMXT00000019189.2">
    <property type="protein sequence ID" value="ENSAMXP00000019189.2"/>
    <property type="gene ID" value="ENSAMXG00000018641.2"/>
</dbReference>
<reference evidence="9" key="3">
    <citation type="submission" date="2025-08" db="UniProtKB">
        <authorList>
            <consortium name="Ensembl"/>
        </authorList>
    </citation>
    <scope>IDENTIFICATION</scope>
</reference>
<dbReference type="Bgee" id="ENSAMXG00000018641">
    <property type="expression patterns" value="Expressed in mesonephros and 3 other cell types or tissues"/>
</dbReference>
<feature type="domain" description="C2H2-type" evidence="8">
    <location>
        <begin position="196"/>
        <end position="223"/>
    </location>
</feature>
<accession>W5LH77</accession>
<feature type="compositionally biased region" description="Polar residues" evidence="7">
    <location>
        <begin position="57"/>
        <end position="68"/>
    </location>
</feature>
<dbReference type="PANTHER" id="PTHR24388:SF50">
    <property type="entry name" value="ZINC FINGER PROTEIN 646"/>
    <property type="match status" value="1"/>
</dbReference>
<dbReference type="InParanoid" id="W5LH77"/>
<dbReference type="GeneTree" id="ENSGT00940000156166"/>
<sequence>MPRSFLVKKKRRGGSRSPLPADCTPCLGIPCTGWTAPIESSPINQEKPEQRVEPSSVPETTAHTDSFSTWSTGYNEGRSLVPWHPLQSSTVDKQELSTLQPSNKDRDCSQISALNSNTSHCPICGKLFSSLSGLEAHVYKYHDGCSLPVVYCNSSKPVTPYRTKERTFECHVCGKVFKRSSTLTTHLLIHSDTRPFPCQYCGKRFHQKSDMKKHTFIHTGERETDRHRDTDRERHRQRETQTERDTDRERHRQRETQTGTQTDRDTDRHTDRQTDIDTQTHTDTDRQTHRQTHTDTDRHKQTDRYRQLYVN</sequence>
<dbReference type="FunFam" id="3.30.160.60:FF:000208">
    <property type="entry name" value="zinc finger protein Gfi-1b"/>
    <property type="match status" value="1"/>
</dbReference>
<keyword evidence="4" id="KW-0862">Zinc</keyword>
<reference evidence="10" key="2">
    <citation type="journal article" date="2014" name="Nat. Commun.">
        <title>The cavefish genome reveals candidate genes for eye loss.</title>
        <authorList>
            <person name="McGaugh S.E."/>
            <person name="Gross J.B."/>
            <person name="Aken B."/>
            <person name="Blin M."/>
            <person name="Borowsky R."/>
            <person name="Chalopin D."/>
            <person name="Hinaux H."/>
            <person name="Jeffery W.R."/>
            <person name="Keene A."/>
            <person name="Ma L."/>
            <person name="Minx P."/>
            <person name="Murphy D."/>
            <person name="O'Quin K.E."/>
            <person name="Retaux S."/>
            <person name="Rohner N."/>
            <person name="Searle S.M."/>
            <person name="Stahl B.A."/>
            <person name="Tabin C."/>
            <person name="Volff J.N."/>
            <person name="Yoshizawa M."/>
            <person name="Warren W.C."/>
        </authorList>
    </citation>
    <scope>NUCLEOTIDE SEQUENCE [LARGE SCALE GENOMIC DNA]</scope>
    <source>
        <strain evidence="10">female</strain>
    </source>
</reference>
<dbReference type="GO" id="GO:0000978">
    <property type="term" value="F:RNA polymerase II cis-regulatory region sequence-specific DNA binding"/>
    <property type="evidence" value="ECO:0007669"/>
    <property type="project" value="TreeGrafter"/>
</dbReference>
<evidence type="ECO:0000256" key="4">
    <source>
        <dbReference type="ARBA" id="ARBA00022833"/>
    </source>
</evidence>
<evidence type="ECO:0000313" key="9">
    <source>
        <dbReference type="Ensembl" id="ENSAMXP00000019189.2"/>
    </source>
</evidence>
<protein>
    <recommendedName>
        <fullName evidence="8">C2H2-type domain-containing protein</fullName>
    </recommendedName>
</protein>
<feature type="compositionally biased region" description="Basic and acidic residues" evidence="7">
    <location>
        <begin position="262"/>
        <end position="311"/>
    </location>
</feature>
<evidence type="ECO:0000256" key="6">
    <source>
        <dbReference type="PROSITE-ProRule" id="PRU00042"/>
    </source>
</evidence>
<keyword evidence="2" id="KW-0677">Repeat</keyword>
<evidence type="ECO:0000256" key="2">
    <source>
        <dbReference type="ARBA" id="ARBA00022737"/>
    </source>
</evidence>
<name>W5LH77_ASTMX</name>
<keyword evidence="3 6" id="KW-0863">Zinc-finger</keyword>
<dbReference type="InterPro" id="IPR050527">
    <property type="entry name" value="Snail/Krueppel_Znf"/>
</dbReference>
<dbReference type="PROSITE" id="PS00028">
    <property type="entry name" value="ZINC_FINGER_C2H2_1"/>
    <property type="match status" value="3"/>
</dbReference>
<dbReference type="SUPFAM" id="SSF57667">
    <property type="entry name" value="beta-beta-alpha zinc fingers"/>
    <property type="match status" value="1"/>
</dbReference>
<evidence type="ECO:0000256" key="5">
    <source>
        <dbReference type="ARBA" id="ARBA00023242"/>
    </source>
</evidence>
<dbReference type="AlphaFoldDB" id="W5LH77"/>